<accession>A0A512BL27</accession>
<dbReference type="Proteomes" id="UP000321085">
    <property type="component" value="Unassembled WGS sequence"/>
</dbReference>
<gene>
    <name evidence="1" type="ORF">MAE02_03560</name>
</gene>
<organism evidence="1 2">
    <name type="scientific">Microvirga aerophila</name>
    <dbReference type="NCBI Taxonomy" id="670291"/>
    <lineage>
        <taxon>Bacteria</taxon>
        <taxon>Pseudomonadati</taxon>
        <taxon>Pseudomonadota</taxon>
        <taxon>Alphaproteobacteria</taxon>
        <taxon>Hyphomicrobiales</taxon>
        <taxon>Methylobacteriaceae</taxon>
        <taxon>Microvirga</taxon>
    </lineage>
</organism>
<dbReference type="AlphaFoldDB" id="A0A512BL27"/>
<dbReference type="RefSeq" id="WP_114184553.1">
    <property type="nucleotide sequence ID" value="NZ_BJYU01000002.1"/>
</dbReference>
<keyword evidence="2" id="KW-1185">Reference proteome</keyword>
<dbReference type="OrthoDB" id="8003128at2"/>
<reference evidence="1 2" key="1">
    <citation type="submission" date="2019-07" db="EMBL/GenBank/DDBJ databases">
        <title>Whole genome shotgun sequence of Microvirga aerophila NBRC 106136.</title>
        <authorList>
            <person name="Hosoyama A."/>
            <person name="Uohara A."/>
            <person name="Ohji S."/>
            <person name="Ichikawa N."/>
        </authorList>
    </citation>
    <scope>NUCLEOTIDE SEQUENCE [LARGE SCALE GENOMIC DNA]</scope>
    <source>
        <strain evidence="1 2">NBRC 106136</strain>
    </source>
</reference>
<proteinExistence type="predicted"/>
<comment type="caution">
    <text evidence="1">The sequence shown here is derived from an EMBL/GenBank/DDBJ whole genome shotgun (WGS) entry which is preliminary data.</text>
</comment>
<evidence type="ECO:0000313" key="2">
    <source>
        <dbReference type="Proteomes" id="UP000321085"/>
    </source>
</evidence>
<sequence>MDAVYAAGSLPIAADDQTTKMMATRLTIFGFVVIDEVQSDGSARRLRPSEAIHASTVHPWRVSKPSSRYRVDDSLPVSDRDLFAAQHA</sequence>
<name>A0A512BL27_9HYPH</name>
<dbReference type="EMBL" id="BJYU01000002">
    <property type="protein sequence ID" value="GEO12660.1"/>
    <property type="molecule type" value="Genomic_DNA"/>
</dbReference>
<evidence type="ECO:0000313" key="1">
    <source>
        <dbReference type="EMBL" id="GEO12660.1"/>
    </source>
</evidence>
<protein>
    <submittedName>
        <fullName evidence="1">Uncharacterized protein</fullName>
    </submittedName>
</protein>